<dbReference type="OMA" id="CPFSANF"/>
<comment type="similarity">
    <text evidence="2">Belongs to the GILT family.</text>
</comment>
<dbReference type="PANTHER" id="PTHR13234">
    <property type="entry name" value="GAMMA-INTERFERON INDUCIBLE LYSOSOMAL THIOL REDUCTASE GILT"/>
    <property type="match status" value="1"/>
</dbReference>
<dbReference type="GO" id="GO:0005576">
    <property type="term" value="C:extracellular region"/>
    <property type="evidence" value="ECO:0007669"/>
    <property type="project" value="UniProtKB-SubCell"/>
</dbReference>
<keyword evidence="6" id="KW-0472">Membrane</keyword>
<evidence type="ECO:0000256" key="3">
    <source>
        <dbReference type="ARBA" id="ARBA00022525"/>
    </source>
</evidence>
<evidence type="ECO:0000313" key="7">
    <source>
        <dbReference type="EMBL" id="EFN56067.1"/>
    </source>
</evidence>
<dbReference type="RefSeq" id="XP_005848169.1">
    <property type="nucleotide sequence ID" value="XM_005848107.1"/>
</dbReference>
<dbReference type="Pfam" id="PF03227">
    <property type="entry name" value="GILT"/>
    <property type="match status" value="1"/>
</dbReference>
<keyword evidence="8" id="KW-1185">Reference proteome</keyword>
<organism evidence="8">
    <name type="scientific">Chlorella variabilis</name>
    <name type="common">Green alga</name>
    <dbReference type="NCBI Taxonomy" id="554065"/>
    <lineage>
        <taxon>Eukaryota</taxon>
        <taxon>Viridiplantae</taxon>
        <taxon>Chlorophyta</taxon>
        <taxon>core chlorophytes</taxon>
        <taxon>Trebouxiophyceae</taxon>
        <taxon>Chlorellales</taxon>
        <taxon>Chlorellaceae</taxon>
        <taxon>Chlorella clade</taxon>
        <taxon>Chlorella</taxon>
    </lineage>
</organism>
<evidence type="ECO:0000256" key="6">
    <source>
        <dbReference type="SAM" id="Phobius"/>
    </source>
</evidence>
<dbReference type="PANTHER" id="PTHR13234:SF8">
    <property type="entry name" value="GAMMA-INTERFERON-INDUCIBLE LYSOSOMAL THIOL REDUCTASE"/>
    <property type="match status" value="1"/>
</dbReference>
<keyword evidence="5" id="KW-0325">Glycoprotein</keyword>
<protein>
    <recommendedName>
        <fullName evidence="9">Thioredoxin-like fold domain-containing protein</fullName>
    </recommendedName>
</protein>
<evidence type="ECO:0000256" key="5">
    <source>
        <dbReference type="ARBA" id="ARBA00023180"/>
    </source>
</evidence>
<name>E1ZDR1_CHLVA</name>
<dbReference type="EMBL" id="GL433843">
    <property type="protein sequence ID" value="EFN56067.1"/>
    <property type="molecule type" value="Genomic_DNA"/>
</dbReference>
<keyword evidence="4" id="KW-0732">Signal</keyword>
<comment type="subcellular location">
    <subcellularLocation>
        <location evidence="1">Secreted</location>
    </subcellularLocation>
</comment>
<dbReference type="Gene3D" id="3.40.30.10">
    <property type="entry name" value="Glutaredoxin"/>
    <property type="match status" value="1"/>
</dbReference>
<dbReference type="GO" id="GO:0016671">
    <property type="term" value="F:oxidoreductase activity, acting on a sulfur group of donors, disulfide as acceptor"/>
    <property type="evidence" value="ECO:0007669"/>
    <property type="project" value="InterPro"/>
</dbReference>
<reference evidence="7 8" key="1">
    <citation type="journal article" date="2010" name="Plant Cell">
        <title>The Chlorella variabilis NC64A genome reveals adaptation to photosymbiosis, coevolution with viruses, and cryptic sex.</title>
        <authorList>
            <person name="Blanc G."/>
            <person name="Duncan G."/>
            <person name="Agarkova I."/>
            <person name="Borodovsky M."/>
            <person name="Gurnon J."/>
            <person name="Kuo A."/>
            <person name="Lindquist E."/>
            <person name="Lucas S."/>
            <person name="Pangilinan J."/>
            <person name="Polle J."/>
            <person name="Salamov A."/>
            <person name="Terry A."/>
            <person name="Yamada T."/>
            <person name="Dunigan D.D."/>
            <person name="Grigoriev I.V."/>
            <person name="Claverie J.M."/>
            <person name="Van Etten J.L."/>
        </authorList>
    </citation>
    <scope>NUCLEOTIDE SEQUENCE [LARGE SCALE GENOMIC DNA]</scope>
    <source>
        <strain evidence="7 8">NC64A</strain>
    </source>
</reference>
<evidence type="ECO:0000313" key="8">
    <source>
        <dbReference type="Proteomes" id="UP000008141"/>
    </source>
</evidence>
<keyword evidence="6" id="KW-0812">Transmembrane</keyword>
<dbReference type="STRING" id="554065.E1ZDR1"/>
<dbReference type="InterPro" id="IPR004911">
    <property type="entry name" value="Interferon-induced_GILT"/>
</dbReference>
<sequence>MDADDERLTTPDTMQHYSRPWYSTKTARATLVVGLVVLLVVILAGPRPKVKSELMDDELPAGEGKAAARGAAVAADSASGGGGGGGTAAASASGGTAEVGFYGESLCPDCQHMVRDVLQPLFDNGVAKLMGLTYYAFGNVKNTSDGGFAYQHGPAEGKYNRHILCAQHFHPKQDDWFPYVKCLADKMHSLDRYADKCASDLGWEAADVSACSEGDKGKELEQEAAAATWALRPQKNFVPWIVVNGVAIGADFENLERYVCAVAPAASRPTACYELPPGLAYQGRRRS</sequence>
<keyword evidence="6" id="KW-1133">Transmembrane helix</keyword>
<evidence type="ECO:0000256" key="2">
    <source>
        <dbReference type="ARBA" id="ARBA00005679"/>
    </source>
</evidence>
<evidence type="ECO:0008006" key="9">
    <source>
        <dbReference type="Google" id="ProtNLM"/>
    </source>
</evidence>
<dbReference type="FunCoup" id="E1ZDR1">
    <property type="interactions" value="420"/>
</dbReference>
<evidence type="ECO:0000256" key="4">
    <source>
        <dbReference type="ARBA" id="ARBA00022729"/>
    </source>
</evidence>
<dbReference type="eggNOG" id="KOG3160">
    <property type="taxonomic scope" value="Eukaryota"/>
</dbReference>
<keyword evidence="3" id="KW-0964">Secreted</keyword>
<dbReference type="AlphaFoldDB" id="E1ZDR1"/>
<evidence type="ECO:0000256" key="1">
    <source>
        <dbReference type="ARBA" id="ARBA00004613"/>
    </source>
</evidence>
<dbReference type="Proteomes" id="UP000008141">
    <property type="component" value="Unassembled WGS sequence"/>
</dbReference>
<accession>E1ZDR1</accession>
<gene>
    <name evidence="7" type="ORF">CHLNCDRAFT_145552</name>
</gene>
<dbReference type="KEGG" id="cvr:CHLNCDRAFT_145552"/>
<dbReference type="OrthoDB" id="958254at2759"/>
<proteinExistence type="inferred from homology"/>
<feature type="transmembrane region" description="Helical" evidence="6">
    <location>
        <begin position="27"/>
        <end position="45"/>
    </location>
</feature>
<dbReference type="InParanoid" id="E1ZDR1"/>
<dbReference type="GeneID" id="17355493"/>